<keyword evidence="1" id="KW-0812">Transmembrane</keyword>
<comment type="caution">
    <text evidence="3">The sequence shown here is derived from an EMBL/GenBank/DDBJ whole genome shotgun (WGS) entry which is preliminary data.</text>
</comment>
<dbReference type="Gene3D" id="3.30.700.10">
    <property type="entry name" value="Glycoprotein, Type 4 Pilin"/>
    <property type="match status" value="1"/>
</dbReference>
<evidence type="ECO:0000313" key="4">
    <source>
        <dbReference type="Proteomes" id="UP000253426"/>
    </source>
</evidence>
<proteinExistence type="predicted"/>
<dbReference type="AlphaFoldDB" id="A0A366HFL6"/>
<gene>
    <name evidence="3" type="ORF">DES53_107193</name>
</gene>
<name>A0A366HFL6_9BACT</name>
<dbReference type="SUPFAM" id="SSF54523">
    <property type="entry name" value="Pili subunits"/>
    <property type="match status" value="1"/>
</dbReference>
<dbReference type="Proteomes" id="UP000253426">
    <property type="component" value="Unassembled WGS sequence"/>
</dbReference>
<dbReference type="GO" id="GO:0015628">
    <property type="term" value="P:protein secretion by the type II secretion system"/>
    <property type="evidence" value="ECO:0007669"/>
    <property type="project" value="InterPro"/>
</dbReference>
<dbReference type="OrthoDB" id="9795612at2"/>
<evidence type="ECO:0000313" key="3">
    <source>
        <dbReference type="EMBL" id="RBP41362.1"/>
    </source>
</evidence>
<feature type="transmembrane region" description="Helical" evidence="1">
    <location>
        <begin position="28"/>
        <end position="49"/>
    </location>
</feature>
<feature type="domain" description="Type II secretion system protein GspG C-terminal" evidence="2">
    <location>
        <begin position="62"/>
        <end position="162"/>
    </location>
</feature>
<accession>A0A366HFL6</accession>
<reference evidence="3 4" key="1">
    <citation type="submission" date="2018-06" db="EMBL/GenBank/DDBJ databases">
        <title>Genomic Encyclopedia of Type Strains, Phase IV (KMG-IV): sequencing the most valuable type-strain genomes for metagenomic binning, comparative biology and taxonomic classification.</title>
        <authorList>
            <person name="Goeker M."/>
        </authorList>
    </citation>
    <scope>NUCLEOTIDE SEQUENCE [LARGE SCALE GENOMIC DNA]</scope>
    <source>
        <strain evidence="3 4">DSM 25532</strain>
    </source>
</reference>
<dbReference type="GO" id="GO:0015627">
    <property type="term" value="C:type II protein secretion system complex"/>
    <property type="evidence" value="ECO:0007669"/>
    <property type="project" value="InterPro"/>
</dbReference>
<keyword evidence="1" id="KW-1133">Transmembrane helix</keyword>
<dbReference type="NCBIfam" id="TIGR01710">
    <property type="entry name" value="typeII_sec_gspG"/>
    <property type="match status" value="1"/>
</dbReference>
<evidence type="ECO:0000256" key="1">
    <source>
        <dbReference type="SAM" id="Phobius"/>
    </source>
</evidence>
<protein>
    <submittedName>
        <fullName evidence="3">Type II secretion system protein G</fullName>
    </submittedName>
</protein>
<dbReference type="InterPro" id="IPR045584">
    <property type="entry name" value="Pilin-like"/>
</dbReference>
<keyword evidence="1" id="KW-0472">Membrane</keyword>
<dbReference type="Pfam" id="PF08334">
    <property type="entry name" value="T2SSG"/>
    <property type="match status" value="1"/>
</dbReference>
<dbReference type="InterPro" id="IPR010054">
    <property type="entry name" value="Type2_sec_GspG"/>
</dbReference>
<sequence>MPENTPLSPLPEREPIQQSPRMGCSIGIFGWAFIGLLCLAVPVASLFLLNKFRTQKYKEFHEGAARQTIQVNLMMISAALNAYRTAAATYPTTAQGLEALMERPTEPPLPSQWFSVLRELPKDPWKQPYKYRNPATKSKNGYDLYSVGSDGVDGTADDVGNWQ</sequence>
<dbReference type="InterPro" id="IPR013545">
    <property type="entry name" value="T2SS_protein-GspG_C"/>
</dbReference>
<organism evidence="3 4">
    <name type="scientific">Roseimicrobium gellanilyticum</name>
    <dbReference type="NCBI Taxonomy" id="748857"/>
    <lineage>
        <taxon>Bacteria</taxon>
        <taxon>Pseudomonadati</taxon>
        <taxon>Verrucomicrobiota</taxon>
        <taxon>Verrucomicrobiia</taxon>
        <taxon>Verrucomicrobiales</taxon>
        <taxon>Verrucomicrobiaceae</taxon>
        <taxon>Roseimicrobium</taxon>
    </lineage>
</organism>
<dbReference type="EMBL" id="QNRR01000007">
    <property type="protein sequence ID" value="RBP41362.1"/>
    <property type="molecule type" value="Genomic_DNA"/>
</dbReference>
<evidence type="ECO:0000259" key="2">
    <source>
        <dbReference type="Pfam" id="PF08334"/>
    </source>
</evidence>
<keyword evidence="4" id="KW-1185">Reference proteome</keyword>